<proteinExistence type="predicted"/>
<dbReference type="eggNOG" id="KOG4106">
    <property type="taxonomic scope" value="Eukaryota"/>
</dbReference>
<dbReference type="PANTHER" id="PTHR23093:SF20">
    <property type="entry name" value="SIMILAR TO CHROMOSOME 3 OPEN READING FRAME 20"/>
    <property type="match status" value="1"/>
</dbReference>
<organism evidence="3 4">
    <name type="scientific">Anolis carolinensis</name>
    <name type="common">Green anole</name>
    <name type="synonym">American chameleon</name>
    <dbReference type="NCBI Taxonomy" id="28377"/>
    <lineage>
        <taxon>Eukaryota</taxon>
        <taxon>Metazoa</taxon>
        <taxon>Chordata</taxon>
        <taxon>Craniata</taxon>
        <taxon>Vertebrata</taxon>
        <taxon>Euteleostomi</taxon>
        <taxon>Lepidosauria</taxon>
        <taxon>Squamata</taxon>
        <taxon>Bifurcata</taxon>
        <taxon>Unidentata</taxon>
        <taxon>Episquamata</taxon>
        <taxon>Toxicofera</taxon>
        <taxon>Iguania</taxon>
        <taxon>Dactyloidae</taxon>
        <taxon>Anolis</taxon>
    </lineage>
</organism>
<dbReference type="Pfam" id="PF14977">
    <property type="entry name" value="FAM194"/>
    <property type="match status" value="1"/>
</dbReference>
<accession>G1KLN5</accession>
<name>G1KLN5_ANOCA</name>
<reference evidence="3" key="3">
    <citation type="submission" date="2025-09" db="UniProtKB">
        <authorList>
            <consortium name="Ensembl"/>
        </authorList>
    </citation>
    <scope>IDENTIFICATION</scope>
</reference>
<protein>
    <submittedName>
        <fullName evidence="3">Chromosome 3 open reading frame 20</fullName>
    </submittedName>
</protein>
<evidence type="ECO:0000256" key="1">
    <source>
        <dbReference type="SAM" id="MobiDB-lite"/>
    </source>
</evidence>
<reference evidence="3 4" key="1">
    <citation type="submission" date="2009-12" db="EMBL/GenBank/DDBJ databases">
        <title>The Genome Sequence of Anolis carolinensis (Green Anole Lizard).</title>
        <authorList>
            <consortium name="The Genome Sequencing Platform"/>
            <person name="Di Palma F."/>
            <person name="Alfoldi J."/>
            <person name="Heiman D."/>
            <person name="Young S."/>
            <person name="Grabherr M."/>
            <person name="Johnson J."/>
            <person name="Lander E.S."/>
            <person name="Lindblad-Toh K."/>
        </authorList>
    </citation>
    <scope>NUCLEOTIDE SEQUENCE [LARGE SCALE GENOMIC DNA]</scope>
    <source>
        <strain evidence="3 4">JBL SC #1</strain>
    </source>
</reference>
<gene>
    <name evidence="3" type="primary">C3orf20</name>
</gene>
<feature type="domain" description="FAM194 C-terminal" evidence="2">
    <location>
        <begin position="341"/>
        <end position="528"/>
    </location>
</feature>
<dbReference type="GeneTree" id="ENSGT00940000153655"/>
<feature type="compositionally biased region" description="Basic and acidic residues" evidence="1">
    <location>
        <begin position="1"/>
        <end position="44"/>
    </location>
</feature>
<evidence type="ECO:0000313" key="4">
    <source>
        <dbReference type="Proteomes" id="UP000001646"/>
    </source>
</evidence>
<dbReference type="PANTHER" id="PTHR23093">
    <property type="entry name" value="SIMILAR TO CHROMOSOME 3 OPEN READING FRAME 20"/>
    <property type="match status" value="1"/>
</dbReference>
<sequence>MSDLKADLKGDNKSEPKSSPKSDQKDSPKTEQKPDPKPEKKKNLNYEQVKAKAPRILAEMVQMLLTWQKMGFHVPRGVRNIFEFTWDDLMVSPPRKSFTGLYCPVVKFLPFDEADFSSTATSRAQKPTPTASMLKPNYVTPSFENQQILLKFQKRSVHLLTELLKMKMRIMIDAIAGPSSEEIARRLLEAGRQLRPKNEEEANEIISKEPRKKGRGMGPALPVVQISSTTQLVQQMSVSCLCFSLSLKDSKQSKISGLLKGKNGSAVHEKDSFMEKCDPCPPAREKLREICKHIEEEKTVAIAKGHTRPLILRNYMTVHKSPSHAMKRASLSQIAAEIRRSKAKKMYFALPDGSITMYYPSGCIAVCQFPTCCVARTITVLFQDAPIHDLLGIFMPPAHTCISYSFKSSCSIALLMDREGGSVRDKDGFLTHHWSWYSKNQVLQSVDFQLNEQLKLKILGLNSITLSFTSLSECINISLTRPGCTHVTKQLPLRNPESEDKEGHWIRSLLELKRRFDKRVKQFINGVLMVSGICCIDYPLEFSTAKQVKFMVRESPIYAWSRKLKEETRGSVAEVKVKRDSKAVFSRSLLTYQLVKEKQKPGLRALMTSPEDAAPSQETWASSLTDCPLALRKILAKETDGICCKCVVKIPLITDVELEKFINAPRDPHQVLVICILSLQNHSYSPFFEWSIENIYVQKQHGRPSPCIQSKHDPFRFLRYDLESPLNKKPPILVEKHAVVPGMIVLEVHPYLGTGWLSVREQWQTFILNRFIYCSRHKSMQ</sequence>
<feature type="region of interest" description="Disordered" evidence="1">
    <location>
        <begin position="1"/>
        <end position="47"/>
    </location>
</feature>
<dbReference type="HOGENOM" id="CLU_015383_0_0_1"/>
<dbReference type="GO" id="GO:0005737">
    <property type="term" value="C:cytoplasm"/>
    <property type="evidence" value="ECO:0007669"/>
    <property type="project" value="Ensembl"/>
</dbReference>
<dbReference type="InParanoid" id="G1KLN5"/>
<evidence type="ECO:0000259" key="2">
    <source>
        <dbReference type="Pfam" id="PF14977"/>
    </source>
</evidence>
<evidence type="ECO:0000313" key="3">
    <source>
        <dbReference type="Ensembl" id="ENSACAP00000011675.3"/>
    </source>
</evidence>
<dbReference type="InterPro" id="IPR029281">
    <property type="entry name" value="FAM194_C"/>
</dbReference>
<dbReference type="Ensembl" id="ENSACAT00000011916.3">
    <property type="protein sequence ID" value="ENSACAP00000011675.3"/>
    <property type="gene ID" value="ENSACAG00000011942.3"/>
</dbReference>
<reference evidence="3" key="2">
    <citation type="submission" date="2025-08" db="UniProtKB">
        <authorList>
            <consortium name="Ensembl"/>
        </authorList>
    </citation>
    <scope>IDENTIFICATION</scope>
</reference>
<keyword evidence="4" id="KW-1185">Reference proteome</keyword>
<dbReference type="AlphaFoldDB" id="G1KLN5"/>
<dbReference type="STRING" id="28377.ENSACAP00000011675"/>
<dbReference type="Bgee" id="ENSACAG00000011942">
    <property type="expression patterns" value="Expressed in dewlap and 3 other cell types or tissues"/>
</dbReference>
<dbReference type="Proteomes" id="UP000001646">
    <property type="component" value="Chromosome 2"/>
</dbReference>